<reference evidence="1" key="3">
    <citation type="submission" date="2020-09" db="EMBL/GenBank/DDBJ databases">
        <authorList>
            <person name="Sun Q."/>
            <person name="Ohkuma M."/>
        </authorList>
    </citation>
    <scope>NUCLEOTIDE SEQUENCE</scope>
    <source>
        <strain evidence="1">JCM 4834</strain>
    </source>
</reference>
<evidence type="ECO:0000313" key="2">
    <source>
        <dbReference type="EMBL" id="QEU80047.1"/>
    </source>
</evidence>
<gene>
    <name evidence="2" type="ORF">CP968_18580</name>
    <name evidence="1" type="ORF">GCM10010371_08200</name>
</gene>
<evidence type="ECO:0000313" key="3">
    <source>
        <dbReference type="Proteomes" id="UP000326831"/>
    </source>
</evidence>
<sequence>MDSSHELETVTPSTVVESLRESLMAAGIVLPSLGIDPAPPRPGLVRLGSVRPDVALKLAQVVKRRHS</sequence>
<dbReference type="EMBL" id="CP023701">
    <property type="protein sequence ID" value="QEU80047.1"/>
    <property type="molecule type" value="Genomic_DNA"/>
</dbReference>
<dbReference type="KEGG" id="ssub:CP968_18580"/>
<name>A0A5P2UTL1_9ACTN</name>
<proteinExistence type="predicted"/>
<evidence type="ECO:0000313" key="1">
    <source>
        <dbReference type="EMBL" id="GGZ50870.1"/>
    </source>
</evidence>
<reference evidence="1" key="1">
    <citation type="journal article" date="2014" name="Int. J. Syst. Evol. Microbiol.">
        <title>Complete genome sequence of Corynebacterium casei LMG S-19264T (=DSM 44701T), isolated from a smear-ripened cheese.</title>
        <authorList>
            <consortium name="US DOE Joint Genome Institute (JGI-PGF)"/>
            <person name="Walter F."/>
            <person name="Albersmeier A."/>
            <person name="Kalinowski J."/>
            <person name="Ruckert C."/>
        </authorList>
    </citation>
    <scope>NUCLEOTIDE SEQUENCE</scope>
    <source>
        <strain evidence="1">JCM 4834</strain>
    </source>
</reference>
<accession>A0A5P2UTL1</accession>
<dbReference type="EMBL" id="BMVX01000002">
    <property type="protein sequence ID" value="GGZ50870.1"/>
    <property type="molecule type" value="Genomic_DNA"/>
</dbReference>
<protein>
    <submittedName>
        <fullName evidence="2">Uncharacterized protein</fullName>
    </submittedName>
</protein>
<dbReference type="Proteomes" id="UP000326831">
    <property type="component" value="Chromosome"/>
</dbReference>
<reference evidence="2 3" key="2">
    <citation type="submission" date="2017-09" db="EMBL/GenBank/DDBJ databases">
        <authorList>
            <person name="Lee N."/>
            <person name="Cho B.-K."/>
        </authorList>
    </citation>
    <scope>NUCLEOTIDE SEQUENCE [LARGE SCALE GENOMIC DNA]</scope>
    <source>
        <strain evidence="2 3">ATCC 27467</strain>
    </source>
</reference>
<dbReference type="AlphaFoldDB" id="A0A5P2UTL1"/>
<organism evidence="2 3">
    <name type="scientific">Streptomyces subrutilus</name>
    <dbReference type="NCBI Taxonomy" id="36818"/>
    <lineage>
        <taxon>Bacteria</taxon>
        <taxon>Bacillati</taxon>
        <taxon>Actinomycetota</taxon>
        <taxon>Actinomycetes</taxon>
        <taxon>Kitasatosporales</taxon>
        <taxon>Streptomycetaceae</taxon>
        <taxon>Streptomyces</taxon>
    </lineage>
</organism>
<keyword evidence="3" id="KW-1185">Reference proteome</keyword>
<dbReference type="Proteomes" id="UP000634660">
    <property type="component" value="Unassembled WGS sequence"/>
</dbReference>
<dbReference type="RefSeq" id="WP_150519061.1">
    <property type="nucleotide sequence ID" value="NZ_BMVX01000002.1"/>
</dbReference>
<dbReference type="OrthoDB" id="4331723at2"/>